<dbReference type="InterPro" id="IPR011611">
    <property type="entry name" value="PfkB_dom"/>
</dbReference>
<dbReference type="InterPro" id="IPR002173">
    <property type="entry name" value="Carboh/pur_kinase_PfkB_CS"/>
</dbReference>
<dbReference type="CDD" id="cd01167">
    <property type="entry name" value="bac_FRK"/>
    <property type="match status" value="1"/>
</dbReference>
<dbReference type="EMBL" id="BMII01000013">
    <property type="protein sequence ID" value="GGB57505.1"/>
    <property type="molecule type" value="Genomic_DNA"/>
</dbReference>
<dbReference type="Proteomes" id="UP000617555">
    <property type="component" value="Unassembled WGS sequence"/>
</dbReference>
<keyword evidence="2" id="KW-0808">Transferase</keyword>
<dbReference type="InterPro" id="IPR050306">
    <property type="entry name" value="PfkB_Carbo_kinase"/>
</dbReference>
<dbReference type="SUPFAM" id="SSF53613">
    <property type="entry name" value="Ribokinase-like"/>
    <property type="match status" value="1"/>
</dbReference>
<evidence type="ECO:0000256" key="1">
    <source>
        <dbReference type="ARBA" id="ARBA00010688"/>
    </source>
</evidence>
<evidence type="ECO:0000313" key="7">
    <source>
        <dbReference type="EMBL" id="GGB57505.1"/>
    </source>
</evidence>
<evidence type="ECO:0000256" key="4">
    <source>
        <dbReference type="ARBA" id="ARBA00022777"/>
    </source>
</evidence>
<sequence>METNMTTLLSFGEVLVDLLPVDDQPLMHQPIAGGAPANVAVGYAKLGGRSYFAGGISDDEYGHMLTRELAGHGVDVSHLALVPNAATATVLVNLDANGERSFSFNRQDTADMLYSAAHFDSLNWSVVDIFHLCSNTFTEAAIFNSSMHGVKTAYAQKKLISFDVNLRLSLWADVNLLAGRVEQCLPYTHVLKMSHEEAVFLAGARGVDVEEYLQHCLHQGVTLILITNGPEPVRCFSQAFSFEVAVPCIQPVDTTAAGDSFVAGLLWQLGESFEHASAGDYGNVTEVLSSRAVVEHAVKFAIKCGAMTCSVKGAFPALPSLVELIKSEK</sequence>
<gene>
    <name evidence="7" type="primary">scrK</name>
    <name evidence="7" type="ORF">GCM10011607_17590</name>
</gene>
<dbReference type="PANTHER" id="PTHR43085:SF1">
    <property type="entry name" value="PSEUDOURIDINE KINASE-RELATED"/>
    <property type="match status" value="1"/>
</dbReference>
<keyword evidence="8" id="KW-1185">Reference proteome</keyword>
<comment type="caution">
    <text evidence="7">The sequence shown here is derived from an EMBL/GenBank/DDBJ whole genome shotgun (WGS) entry which is preliminary data.</text>
</comment>
<protein>
    <submittedName>
        <fullName evidence="7">Fructokinase</fullName>
    </submittedName>
</protein>
<proteinExistence type="inferred from homology"/>
<keyword evidence="4" id="KW-0418">Kinase</keyword>
<keyword evidence="5" id="KW-0067">ATP-binding</keyword>
<organism evidence="7 8">
    <name type="scientific">Shewanella inventionis</name>
    <dbReference type="NCBI Taxonomy" id="1738770"/>
    <lineage>
        <taxon>Bacteria</taxon>
        <taxon>Pseudomonadati</taxon>
        <taxon>Pseudomonadota</taxon>
        <taxon>Gammaproteobacteria</taxon>
        <taxon>Alteromonadales</taxon>
        <taxon>Shewanellaceae</taxon>
        <taxon>Shewanella</taxon>
    </lineage>
</organism>
<evidence type="ECO:0000259" key="6">
    <source>
        <dbReference type="Pfam" id="PF00294"/>
    </source>
</evidence>
<evidence type="ECO:0000256" key="5">
    <source>
        <dbReference type="ARBA" id="ARBA00022840"/>
    </source>
</evidence>
<accession>A0ABQ1J314</accession>
<dbReference type="PANTHER" id="PTHR43085">
    <property type="entry name" value="HEXOKINASE FAMILY MEMBER"/>
    <property type="match status" value="1"/>
</dbReference>
<name>A0ABQ1J314_9GAMM</name>
<evidence type="ECO:0000256" key="2">
    <source>
        <dbReference type="ARBA" id="ARBA00022679"/>
    </source>
</evidence>
<evidence type="ECO:0000313" key="8">
    <source>
        <dbReference type="Proteomes" id="UP000617555"/>
    </source>
</evidence>
<keyword evidence="3" id="KW-0547">Nucleotide-binding</keyword>
<dbReference type="Pfam" id="PF00294">
    <property type="entry name" value="PfkB"/>
    <property type="match status" value="1"/>
</dbReference>
<feature type="domain" description="Carbohydrate kinase PfkB" evidence="6">
    <location>
        <begin position="5"/>
        <end position="319"/>
    </location>
</feature>
<dbReference type="Gene3D" id="3.40.1190.20">
    <property type="match status" value="1"/>
</dbReference>
<evidence type="ECO:0000256" key="3">
    <source>
        <dbReference type="ARBA" id="ARBA00022741"/>
    </source>
</evidence>
<dbReference type="PROSITE" id="PS00584">
    <property type="entry name" value="PFKB_KINASES_2"/>
    <property type="match status" value="1"/>
</dbReference>
<reference evidence="8" key="1">
    <citation type="journal article" date="2019" name="Int. J. Syst. Evol. Microbiol.">
        <title>The Global Catalogue of Microorganisms (GCM) 10K type strain sequencing project: providing services to taxonomists for standard genome sequencing and annotation.</title>
        <authorList>
            <consortium name="The Broad Institute Genomics Platform"/>
            <consortium name="The Broad Institute Genome Sequencing Center for Infectious Disease"/>
            <person name="Wu L."/>
            <person name="Ma J."/>
        </authorList>
    </citation>
    <scope>NUCLEOTIDE SEQUENCE [LARGE SCALE GENOMIC DNA]</scope>
    <source>
        <strain evidence="8">CGMCC 1.15339</strain>
    </source>
</reference>
<dbReference type="InterPro" id="IPR029056">
    <property type="entry name" value="Ribokinase-like"/>
</dbReference>
<comment type="similarity">
    <text evidence="1">Belongs to the carbohydrate kinase PfkB family.</text>
</comment>